<organism evidence="1 2">
    <name type="scientific">Emticicia soli</name>
    <dbReference type="NCBI Taxonomy" id="2027878"/>
    <lineage>
        <taxon>Bacteria</taxon>
        <taxon>Pseudomonadati</taxon>
        <taxon>Bacteroidota</taxon>
        <taxon>Cytophagia</taxon>
        <taxon>Cytophagales</taxon>
        <taxon>Leadbetterellaceae</taxon>
        <taxon>Emticicia</taxon>
    </lineage>
</organism>
<dbReference type="EMBL" id="JBHULC010000018">
    <property type="protein sequence ID" value="MFD2522331.1"/>
    <property type="molecule type" value="Genomic_DNA"/>
</dbReference>
<name>A0ABW5J923_9BACT</name>
<sequence length="157" mass="18489">MLLDKWHEQRMVQPSVFFEEKGEQLVMKVPMAIPYLSSWNESEETDGLIIFKGDFFRTYERKFANDTLYTYCKKENASRENVFSLLQQVKKHVSEEPTSNGKKTLNFFKNLTKDYTQFGNNTIAYFWVEDLPLQNYTYLEFIPASTSFIHSPPPDLA</sequence>
<evidence type="ECO:0000313" key="2">
    <source>
        <dbReference type="Proteomes" id="UP001597510"/>
    </source>
</evidence>
<evidence type="ECO:0000313" key="1">
    <source>
        <dbReference type="EMBL" id="MFD2522331.1"/>
    </source>
</evidence>
<keyword evidence="2" id="KW-1185">Reference proteome</keyword>
<dbReference type="RefSeq" id="WP_340234524.1">
    <property type="nucleotide sequence ID" value="NZ_JBBEWC010000002.1"/>
</dbReference>
<proteinExistence type="predicted"/>
<reference evidence="2" key="1">
    <citation type="journal article" date="2019" name="Int. J. Syst. Evol. Microbiol.">
        <title>The Global Catalogue of Microorganisms (GCM) 10K type strain sequencing project: providing services to taxonomists for standard genome sequencing and annotation.</title>
        <authorList>
            <consortium name="The Broad Institute Genomics Platform"/>
            <consortium name="The Broad Institute Genome Sequencing Center for Infectious Disease"/>
            <person name="Wu L."/>
            <person name="Ma J."/>
        </authorList>
    </citation>
    <scope>NUCLEOTIDE SEQUENCE [LARGE SCALE GENOMIC DNA]</scope>
    <source>
        <strain evidence="2">KCTC 52344</strain>
    </source>
</reference>
<comment type="caution">
    <text evidence="1">The sequence shown here is derived from an EMBL/GenBank/DDBJ whole genome shotgun (WGS) entry which is preliminary data.</text>
</comment>
<dbReference type="Proteomes" id="UP001597510">
    <property type="component" value="Unassembled WGS sequence"/>
</dbReference>
<protein>
    <submittedName>
        <fullName evidence="1">Uncharacterized protein</fullName>
    </submittedName>
</protein>
<gene>
    <name evidence="1" type="ORF">ACFSR2_15650</name>
</gene>
<accession>A0ABW5J923</accession>